<keyword evidence="9" id="KW-0902">Two-component regulatory system</keyword>
<dbReference type="CDD" id="cd00082">
    <property type="entry name" value="HisKA"/>
    <property type="match status" value="1"/>
</dbReference>
<dbReference type="Gene3D" id="3.30.565.10">
    <property type="entry name" value="Histidine kinase-like ATPase, C-terminal domain"/>
    <property type="match status" value="1"/>
</dbReference>
<dbReference type="InterPro" id="IPR001610">
    <property type="entry name" value="PAC"/>
</dbReference>
<dbReference type="SMART" id="SM00387">
    <property type="entry name" value="HATPase_c"/>
    <property type="match status" value="1"/>
</dbReference>
<dbReference type="NCBIfam" id="TIGR00229">
    <property type="entry name" value="sensory_box"/>
    <property type="match status" value="2"/>
</dbReference>
<dbReference type="CDD" id="cd16922">
    <property type="entry name" value="HATPase_EvgS-ArcB-TorS-like"/>
    <property type="match status" value="1"/>
</dbReference>
<evidence type="ECO:0000256" key="4">
    <source>
        <dbReference type="ARBA" id="ARBA00022553"/>
    </source>
</evidence>
<dbReference type="InterPro" id="IPR003594">
    <property type="entry name" value="HATPase_dom"/>
</dbReference>
<dbReference type="PRINTS" id="PR00344">
    <property type="entry name" value="BCTRLSENSOR"/>
</dbReference>
<evidence type="ECO:0000256" key="11">
    <source>
        <dbReference type="ARBA" id="ARBA00023306"/>
    </source>
</evidence>
<dbReference type="Pfam" id="PF13426">
    <property type="entry name" value="PAS_9"/>
    <property type="match status" value="2"/>
</dbReference>
<evidence type="ECO:0000256" key="6">
    <source>
        <dbReference type="ARBA" id="ARBA00022741"/>
    </source>
</evidence>
<evidence type="ECO:0000313" key="14">
    <source>
        <dbReference type="EMBL" id="TQD25878.1"/>
    </source>
</evidence>
<reference evidence="14 15" key="1">
    <citation type="submission" date="2019-06" db="EMBL/GenBank/DDBJ databases">
        <title>Draft genome sequence of Methanolobus vulcani B1d.</title>
        <authorList>
            <person name="Creighbaum A.J."/>
            <person name="Ticak T."/>
            <person name="Hariraju D."/>
            <person name="Arivett B.A."/>
            <person name="Ferguson D.J.Jr."/>
        </authorList>
    </citation>
    <scope>NUCLEOTIDE SEQUENCE [LARGE SCALE GENOMIC DNA]</scope>
    <source>
        <strain evidence="14 15">B1d</strain>
    </source>
</reference>
<keyword evidence="15" id="KW-1185">Reference proteome</keyword>
<dbReference type="InterPro" id="IPR005467">
    <property type="entry name" value="His_kinase_dom"/>
</dbReference>
<dbReference type="GO" id="GO:0000155">
    <property type="term" value="F:phosphorelay sensor kinase activity"/>
    <property type="evidence" value="ECO:0007669"/>
    <property type="project" value="InterPro"/>
</dbReference>
<dbReference type="InterPro" id="IPR036890">
    <property type="entry name" value="HATPase_C_sf"/>
</dbReference>
<evidence type="ECO:0000313" key="15">
    <source>
        <dbReference type="Proteomes" id="UP000319335"/>
    </source>
</evidence>
<evidence type="ECO:0000256" key="10">
    <source>
        <dbReference type="ARBA" id="ARBA00023136"/>
    </source>
</evidence>
<feature type="domain" description="PAS" evidence="13">
    <location>
        <begin position="124"/>
        <end position="166"/>
    </location>
</feature>
<dbReference type="SMART" id="SM00091">
    <property type="entry name" value="PAS"/>
    <property type="match status" value="2"/>
</dbReference>
<dbReference type="Gene3D" id="1.10.287.130">
    <property type="match status" value="1"/>
</dbReference>
<dbReference type="InterPro" id="IPR000014">
    <property type="entry name" value="PAS"/>
</dbReference>
<sequence length="485" mass="55243">MKDTYEIIFNSVNDGIVITNIDGHFLEVNQITCDDLGYSKEELLQMNVYDIIPLEFRKTLHEQVTEKIASGGGMFETHSRCKDGSLEQIELNLRPITFKELPAILVVIRNITERKKLETKIIEDNLRRRIFIEQSSDGIVVIDNNGKVYEANEAFARMIGYSLKEVSSLYIWDWDARFTRDELKGMVNITNRQVSHFETTHRRKDGTLYDVDICADAAIFENRNLCFCVCRDITTRKQAERDLLHAKHEAEYANKAKSQFLATMSHELRTPLNSIIGFSDILLDGIFGELNDKQLRYISNVSNSGRYLLGIINDILDISKIEAGEIELKPEEVSVHCLLEEMLSLMQPLASDKEIVIKLEIEPQLDIITADGRMFKQLLYNLINNAIKFTDIGGIVTIKAKRKENVAHISVIDTGIGISTEDQDKLFRPFSQLDSSLSRQYEGTGLGLAICKNFVELHHGKIWVDSEVGKGSTFTFTTPIEFKYP</sequence>
<feature type="domain" description="PAS" evidence="13">
    <location>
        <begin position="1"/>
        <end position="71"/>
    </location>
</feature>
<dbReference type="SUPFAM" id="SSF55874">
    <property type="entry name" value="ATPase domain of HSP90 chaperone/DNA topoisomerase II/histidine kinase"/>
    <property type="match status" value="1"/>
</dbReference>
<dbReference type="SMART" id="SM00086">
    <property type="entry name" value="PAC"/>
    <property type="match status" value="2"/>
</dbReference>
<evidence type="ECO:0000259" key="12">
    <source>
        <dbReference type="PROSITE" id="PS50109"/>
    </source>
</evidence>
<keyword evidence="7" id="KW-0418">Kinase</keyword>
<feature type="domain" description="Histidine kinase" evidence="12">
    <location>
        <begin position="263"/>
        <end position="482"/>
    </location>
</feature>
<dbReference type="InterPro" id="IPR036097">
    <property type="entry name" value="HisK_dim/P_sf"/>
</dbReference>
<evidence type="ECO:0000259" key="13">
    <source>
        <dbReference type="PROSITE" id="PS50112"/>
    </source>
</evidence>
<dbReference type="RefSeq" id="WP_154809509.1">
    <property type="nucleotide sequence ID" value="NZ_VIAQ01000013.1"/>
</dbReference>
<dbReference type="PROSITE" id="PS50109">
    <property type="entry name" value="HIS_KIN"/>
    <property type="match status" value="1"/>
</dbReference>
<dbReference type="InterPro" id="IPR035965">
    <property type="entry name" value="PAS-like_dom_sf"/>
</dbReference>
<dbReference type="PANTHER" id="PTHR43047:SF72">
    <property type="entry name" value="OSMOSENSING HISTIDINE PROTEIN KINASE SLN1"/>
    <property type="match status" value="1"/>
</dbReference>
<dbReference type="GO" id="GO:0005524">
    <property type="term" value="F:ATP binding"/>
    <property type="evidence" value="ECO:0007669"/>
    <property type="project" value="UniProtKB-KW"/>
</dbReference>
<evidence type="ECO:0000256" key="1">
    <source>
        <dbReference type="ARBA" id="ARBA00000085"/>
    </source>
</evidence>
<dbReference type="CDD" id="cd00130">
    <property type="entry name" value="PAS"/>
    <property type="match status" value="2"/>
</dbReference>
<comment type="caution">
    <text evidence="14">The sequence shown here is derived from an EMBL/GenBank/DDBJ whole genome shotgun (WGS) entry which is preliminary data.</text>
</comment>
<dbReference type="AlphaFoldDB" id="A0A7Z8KNQ1"/>
<dbReference type="GO" id="GO:0005886">
    <property type="term" value="C:plasma membrane"/>
    <property type="evidence" value="ECO:0007669"/>
    <property type="project" value="TreeGrafter"/>
</dbReference>
<dbReference type="Pfam" id="PF00512">
    <property type="entry name" value="HisKA"/>
    <property type="match status" value="1"/>
</dbReference>
<dbReference type="InterPro" id="IPR003661">
    <property type="entry name" value="HisK_dim/P_dom"/>
</dbReference>
<name>A0A7Z8KNQ1_9EURY</name>
<dbReference type="SUPFAM" id="SSF47384">
    <property type="entry name" value="Homodimeric domain of signal transducing histidine kinase"/>
    <property type="match status" value="1"/>
</dbReference>
<keyword evidence="6" id="KW-0547">Nucleotide-binding</keyword>
<evidence type="ECO:0000256" key="5">
    <source>
        <dbReference type="ARBA" id="ARBA00022679"/>
    </source>
</evidence>
<comment type="catalytic activity">
    <reaction evidence="1">
        <text>ATP + protein L-histidine = ADP + protein N-phospho-L-histidine.</text>
        <dbReference type="EC" id="2.7.13.3"/>
    </reaction>
</comment>
<evidence type="ECO:0000256" key="9">
    <source>
        <dbReference type="ARBA" id="ARBA00023012"/>
    </source>
</evidence>
<evidence type="ECO:0000256" key="2">
    <source>
        <dbReference type="ARBA" id="ARBA00004370"/>
    </source>
</evidence>
<dbReference type="GO" id="GO:0009927">
    <property type="term" value="F:histidine phosphotransfer kinase activity"/>
    <property type="evidence" value="ECO:0007669"/>
    <property type="project" value="TreeGrafter"/>
</dbReference>
<evidence type="ECO:0000256" key="7">
    <source>
        <dbReference type="ARBA" id="ARBA00022777"/>
    </source>
</evidence>
<accession>A0A7Z8KNQ1</accession>
<keyword evidence="4" id="KW-0597">Phosphoprotein</keyword>
<comment type="subcellular location">
    <subcellularLocation>
        <location evidence="2">Membrane</location>
    </subcellularLocation>
</comment>
<dbReference type="PROSITE" id="PS50112">
    <property type="entry name" value="PAS"/>
    <property type="match status" value="2"/>
</dbReference>
<protein>
    <recommendedName>
        <fullName evidence="3">histidine kinase</fullName>
        <ecNumber evidence="3">2.7.13.3</ecNumber>
    </recommendedName>
</protein>
<dbReference type="EC" id="2.7.13.3" evidence="3"/>
<dbReference type="PANTHER" id="PTHR43047">
    <property type="entry name" value="TWO-COMPONENT HISTIDINE PROTEIN KINASE"/>
    <property type="match status" value="1"/>
</dbReference>
<dbReference type="SMART" id="SM00388">
    <property type="entry name" value="HisKA"/>
    <property type="match status" value="1"/>
</dbReference>
<dbReference type="EMBL" id="VIAQ01000013">
    <property type="protein sequence ID" value="TQD25878.1"/>
    <property type="molecule type" value="Genomic_DNA"/>
</dbReference>
<organism evidence="14 15">
    <name type="scientific">Methanolobus vulcani</name>
    <dbReference type="NCBI Taxonomy" id="38026"/>
    <lineage>
        <taxon>Archaea</taxon>
        <taxon>Methanobacteriati</taxon>
        <taxon>Methanobacteriota</taxon>
        <taxon>Stenosarchaea group</taxon>
        <taxon>Methanomicrobia</taxon>
        <taxon>Methanosarcinales</taxon>
        <taxon>Methanosarcinaceae</taxon>
        <taxon>Methanolobus</taxon>
    </lineage>
</organism>
<dbReference type="FunFam" id="1.10.287.130:FF:000038">
    <property type="entry name" value="Sensory transduction histidine kinase"/>
    <property type="match status" value="1"/>
</dbReference>
<evidence type="ECO:0000256" key="8">
    <source>
        <dbReference type="ARBA" id="ARBA00022840"/>
    </source>
</evidence>
<proteinExistence type="predicted"/>
<keyword evidence="10" id="KW-0472">Membrane</keyword>
<keyword evidence="11" id="KW-0131">Cell cycle</keyword>
<dbReference type="Gene3D" id="3.30.450.20">
    <property type="entry name" value="PAS domain"/>
    <property type="match status" value="2"/>
</dbReference>
<dbReference type="OrthoDB" id="342253at2157"/>
<dbReference type="Pfam" id="PF02518">
    <property type="entry name" value="HATPase_c"/>
    <property type="match status" value="1"/>
</dbReference>
<dbReference type="Proteomes" id="UP000319335">
    <property type="component" value="Unassembled WGS sequence"/>
</dbReference>
<dbReference type="InterPro" id="IPR004358">
    <property type="entry name" value="Sig_transdc_His_kin-like_C"/>
</dbReference>
<gene>
    <name evidence="14" type="ORF">FKV42_06810</name>
</gene>
<keyword evidence="8" id="KW-0067">ATP-binding</keyword>
<dbReference type="FunFam" id="3.30.565.10:FF:000010">
    <property type="entry name" value="Sensor histidine kinase RcsC"/>
    <property type="match status" value="1"/>
</dbReference>
<keyword evidence="5" id="KW-0808">Transferase</keyword>
<dbReference type="SUPFAM" id="SSF55785">
    <property type="entry name" value="PYP-like sensor domain (PAS domain)"/>
    <property type="match status" value="2"/>
</dbReference>
<evidence type="ECO:0000256" key="3">
    <source>
        <dbReference type="ARBA" id="ARBA00012438"/>
    </source>
</evidence>